<reference evidence="2 3" key="1">
    <citation type="submission" date="2014-09" db="EMBL/GenBank/DDBJ databases">
        <authorList>
            <person name="Magalhaes I.L.F."/>
            <person name="Oliveira U."/>
            <person name="Santos F.R."/>
            <person name="Vidigal T.H.D.A."/>
            <person name="Brescovit A.D."/>
            <person name="Santos A.J."/>
        </authorList>
    </citation>
    <scope>NUCLEOTIDE SEQUENCE [LARGE SCALE GENOMIC DNA]</scope>
</reference>
<protein>
    <submittedName>
        <fullName evidence="2">Uncharacterized protein</fullName>
    </submittedName>
</protein>
<name>A0A0P1BRL7_9BASI</name>
<dbReference type="Proteomes" id="UP000054845">
    <property type="component" value="Unassembled WGS sequence"/>
</dbReference>
<feature type="region of interest" description="Disordered" evidence="1">
    <location>
        <begin position="1"/>
        <end position="76"/>
    </location>
</feature>
<keyword evidence="3" id="KW-1185">Reference proteome</keyword>
<evidence type="ECO:0000313" key="2">
    <source>
        <dbReference type="EMBL" id="CEH19591.1"/>
    </source>
</evidence>
<evidence type="ECO:0000313" key="3">
    <source>
        <dbReference type="Proteomes" id="UP000054845"/>
    </source>
</evidence>
<sequence length="76" mass="7539">MRGQVVLYLGMGRGDSKSASPESWSSNASAAKSGGFQHGDANLPGGPPAKAQKGKGGAPKPRGPGLSDGAPGWRHG</sequence>
<feature type="compositionally biased region" description="Low complexity" evidence="1">
    <location>
        <begin position="17"/>
        <end position="31"/>
    </location>
</feature>
<accession>A0A0P1BRL7</accession>
<dbReference type="EMBL" id="CCYA01000389">
    <property type="protein sequence ID" value="CEH19591.1"/>
    <property type="molecule type" value="Genomic_DNA"/>
</dbReference>
<evidence type="ECO:0000256" key="1">
    <source>
        <dbReference type="SAM" id="MobiDB-lite"/>
    </source>
</evidence>
<proteinExistence type="predicted"/>
<dbReference type="AlphaFoldDB" id="A0A0P1BRL7"/>
<organism evidence="2 3">
    <name type="scientific">Ceraceosorus bombacis</name>
    <dbReference type="NCBI Taxonomy" id="401625"/>
    <lineage>
        <taxon>Eukaryota</taxon>
        <taxon>Fungi</taxon>
        <taxon>Dikarya</taxon>
        <taxon>Basidiomycota</taxon>
        <taxon>Ustilaginomycotina</taxon>
        <taxon>Exobasidiomycetes</taxon>
        <taxon>Ceraceosorales</taxon>
        <taxon>Ceraceosoraceae</taxon>
        <taxon>Ceraceosorus</taxon>
    </lineage>
</organism>